<keyword evidence="1" id="KW-0732">Signal</keyword>
<dbReference type="RefSeq" id="WP_170056006.1">
    <property type="nucleotide sequence ID" value="NZ_JABBKX010000010.1"/>
</dbReference>
<dbReference type="EMBL" id="JABBKX010000010">
    <property type="protein sequence ID" value="NMJ43808.1"/>
    <property type="molecule type" value="Genomic_DNA"/>
</dbReference>
<sequence length="319" mass="35304">MTKIPLAVLGLAALLAVPAKAAGVDCTRPADDWQRTICADPTLTALEAEVAATFAGMQGIPWRRGLRERHETAIAVLRRDAAQDPEAIRRGLQARLAALREENAWFSTHGLEEAPERRLRTTCLALPTLEDAAAQRRPCRVAEFRILGTVDGRRFAHALYEYTPDPTGELPHETAILVFSAGQPGEWTVEIAERLTHASCMRPVIARHGEETLLFLPCEETGTAGSQIPQLYRRAGPPSFRRWEDMDPRAWQSGLERHLPPAMDVFSEPRFDPERLTAAFRLIRHTDPPCCPTGGIAEARLALEGGRLVLRGVVIRPAR</sequence>
<feature type="signal peptide" evidence="1">
    <location>
        <begin position="1"/>
        <end position="21"/>
    </location>
</feature>
<evidence type="ECO:0000313" key="3">
    <source>
        <dbReference type="Proteomes" id="UP000548582"/>
    </source>
</evidence>
<evidence type="ECO:0000313" key="2">
    <source>
        <dbReference type="EMBL" id="NMJ43808.1"/>
    </source>
</evidence>
<feature type="chain" id="PRO_5032960200" description="DUF1311 domain-containing protein" evidence="1">
    <location>
        <begin position="22"/>
        <end position="319"/>
    </location>
</feature>
<evidence type="ECO:0000256" key="1">
    <source>
        <dbReference type="SAM" id="SignalP"/>
    </source>
</evidence>
<protein>
    <recommendedName>
        <fullName evidence="4">DUF1311 domain-containing protein</fullName>
    </recommendedName>
</protein>
<reference evidence="2 3" key="1">
    <citation type="submission" date="2020-03" db="EMBL/GenBank/DDBJ databases">
        <authorList>
            <person name="Sun Q."/>
        </authorList>
    </citation>
    <scope>NUCLEOTIDE SEQUENCE [LARGE SCALE GENOMIC DNA]</scope>
    <source>
        <strain evidence="2 3">JC162</strain>
    </source>
</reference>
<keyword evidence="3" id="KW-1185">Reference proteome</keyword>
<evidence type="ECO:0008006" key="4">
    <source>
        <dbReference type="Google" id="ProtNLM"/>
    </source>
</evidence>
<dbReference type="AlphaFoldDB" id="A0A848EKA3"/>
<proteinExistence type="predicted"/>
<name>A0A848EKA3_9PROT</name>
<organism evidence="2 3">
    <name type="scientific">Neoroseomonas marina</name>
    <dbReference type="NCBI Taxonomy" id="1232220"/>
    <lineage>
        <taxon>Bacteria</taxon>
        <taxon>Pseudomonadati</taxon>
        <taxon>Pseudomonadota</taxon>
        <taxon>Alphaproteobacteria</taxon>
        <taxon>Acetobacterales</taxon>
        <taxon>Acetobacteraceae</taxon>
        <taxon>Neoroseomonas</taxon>
    </lineage>
</organism>
<accession>A0A848EKA3</accession>
<dbReference type="Proteomes" id="UP000548582">
    <property type="component" value="Unassembled WGS sequence"/>
</dbReference>
<gene>
    <name evidence="2" type="ORF">GWK16_21350</name>
</gene>
<comment type="caution">
    <text evidence="2">The sequence shown here is derived from an EMBL/GenBank/DDBJ whole genome shotgun (WGS) entry which is preliminary data.</text>
</comment>